<keyword evidence="3 12" id="KW-0808">Transferase</keyword>
<evidence type="ECO:0000259" key="10">
    <source>
        <dbReference type="Pfam" id="PF06144"/>
    </source>
</evidence>
<evidence type="ECO:0000259" key="11">
    <source>
        <dbReference type="Pfam" id="PF21694"/>
    </source>
</evidence>
<organism evidence="12 13">
    <name type="scientific">Candidatus Endonucleibacter bathymodioli</name>
    <dbReference type="NCBI Taxonomy" id="539814"/>
    <lineage>
        <taxon>Bacteria</taxon>
        <taxon>Pseudomonadati</taxon>
        <taxon>Pseudomonadota</taxon>
        <taxon>Gammaproteobacteria</taxon>
        <taxon>Oceanospirillales</taxon>
        <taxon>Endozoicomonadaceae</taxon>
        <taxon>Candidatus Endonucleibacter</taxon>
    </lineage>
</organism>
<dbReference type="InterPro" id="IPR048466">
    <property type="entry name" value="DNA_pol3_delta-like_C"/>
</dbReference>
<dbReference type="PANTHER" id="PTHR34388">
    <property type="entry name" value="DNA POLYMERASE III SUBUNIT DELTA"/>
    <property type="match status" value="1"/>
</dbReference>
<keyword evidence="5" id="KW-0235">DNA replication</keyword>
<dbReference type="GO" id="GO:0006261">
    <property type="term" value="P:DNA-templated DNA replication"/>
    <property type="evidence" value="ECO:0007669"/>
    <property type="project" value="TreeGrafter"/>
</dbReference>
<dbReference type="InterPro" id="IPR005790">
    <property type="entry name" value="DNA_polIII_delta"/>
</dbReference>
<dbReference type="Gene3D" id="1.10.8.60">
    <property type="match status" value="1"/>
</dbReference>
<protein>
    <recommendedName>
        <fullName evidence="2 9">DNA polymerase III subunit delta</fullName>
        <ecNumber evidence="1 9">2.7.7.7</ecNumber>
    </recommendedName>
</protein>
<dbReference type="PANTHER" id="PTHR34388:SF1">
    <property type="entry name" value="DNA POLYMERASE III SUBUNIT DELTA"/>
    <property type="match status" value="1"/>
</dbReference>
<dbReference type="Pfam" id="PF06144">
    <property type="entry name" value="DNA_pol3_delta"/>
    <property type="match status" value="1"/>
</dbReference>
<evidence type="ECO:0000256" key="2">
    <source>
        <dbReference type="ARBA" id="ARBA00017703"/>
    </source>
</evidence>
<dbReference type="GO" id="GO:0003887">
    <property type="term" value="F:DNA-directed DNA polymerase activity"/>
    <property type="evidence" value="ECO:0007669"/>
    <property type="project" value="UniProtKB-UniRule"/>
</dbReference>
<dbReference type="GO" id="GO:0009360">
    <property type="term" value="C:DNA polymerase III complex"/>
    <property type="evidence" value="ECO:0007669"/>
    <property type="project" value="UniProtKB-UniRule"/>
</dbReference>
<dbReference type="InterPro" id="IPR027417">
    <property type="entry name" value="P-loop_NTPase"/>
</dbReference>
<comment type="caution">
    <text evidence="12">The sequence shown here is derived from an EMBL/GenBank/DDBJ whole genome shotgun (WGS) entry which is preliminary data.</text>
</comment>
<dbReference type="Gene3D" id="1.20.272.10">
    <property type="match status" value="1"/>
</dbReference>
<evidence type="ECO:0000256" key="4">
    <source>
        <dbReference type="ARBA" id="ARBA00022695"/>
    </source>
</evidence>
<evidence type="ECO:0000313" key="13">
    <source>
        <dbReference type="Proteomes" id="UP001178148"/>
    </source>
</evidence>
<proteinExistence type="inferred from homology"/>
<accession>A0AA90NKJ7</accession>
<dbReference type="SUPFAM" id="SSF48019">
    <property type="entry name" value="post-AAA+ oligomerization domain-like"/>
    <property type="match status" value="1"/>
</dbReference>
<gene>
    <name evidence="12" type="primary">holA</name>
    <name evidence="12" type="ORF">QS748_05360</name>
</gene>
<dbReference type="SUPFAM" id="SSF52540">
    <property type="entry name" value="P-loop containing nucleoside triphosphate hydrolases"/>
    <property type="match status" value="1"/>
</dbReference>
<evidence type="ECO:0000256" key="8">
    <source>
        <dbReference type="ARBA" id="ARBA00049244"/>
    </source>
</evidence>
<reference evidence="12 13" key="1">
    <citation type="journal article" date="2023" name="bioRxiv">
        <title>An intranuclear bacterial parasite of deep-sea mussels expresses apoptosis inhibitors acquired from its host.</title>
        <authorList>
            <person name="Gonzalez Porras M.A."/>
            <person name="Assie A."/>
            <person name="Tietjen M."/>
            <person name="Violette M."/>
            <person name="Kleiner M."/>
            <person name="Gruber-Vodicka H."/>
            <person name="Dubilier N."/>
            <person name="Leisch N."/>
        </authorList>
    </citation>
    <scope>NUCLEOTIDE SEQUENCE [LARGE SCALE GENOMIC DNA]</scope>
    <source>
        <strain evidence="12">IAP13</strain>
    </source>
</reference>
<keyword evidence="13" id="KW-1185">Reference proteome</keyword>
<comment type="similarity">
    <text evidence="7">Belongs to the DNA polymerase HolA subunit family.</text>
</comment>
<dbReference type="Gene3D" id="3.40.50.300">
    <property type="entry name" value="P-loop containing nucleotide triphosphate hydrolases"/>
    <property type="match status" value="1"/>
</dbReference>
<dbReference type="EMBL" id="JASXSV010000006">
    <property type="protein sequence ID" value="MDP0588639.1"/>
    <property type="molecule type" value="Genomic_DNA"/>
</dbReference>
<dbReference type="GO" id="GO:0003677">
    <property type="term" value="F:DNA binding"/>
    <property type="evidence" value="ECO:0007669"/>
    <property type="project" value="InterPro"/>
</dbReference>
<dbReference type="InterPro" id="IPR010372">
    <property type="entry name" value="DNA_pol3_delta_N"/>
</dbReference>
<comment type="catalytic activity">
    <reaction evidence="8">
        <text>DNA(n) + a 2'-deoxyribonucleoside 5'-triphosphate = DNA(n+1) + diphosphate</text>
        <dbReference type="Rhea" id="RHEA:22508"/>
        <dbReference type="Rhea" id="RHEA-COMP:17339"/>
        <dbReference type="Rhea" id="RHEA-COMP:17340"/>
        <dbReference type="ChEBI" id="CHEBI:33019"/>
        <dbReference type="ChEBI" id="CHEBI:61560"/>
        <dbReference type="ChEBI" id="CHEBI:173112"/>
        <dbReference type="EC" id="2.7.7.7"/>
    </reaction>
</comment>
<dbReference type="CDD" id="cd18138">
    <property type="entry name" value="HLD_clamp_pol_III_delta"/>
    <property type="match status" value="1"/>
</dbReference>
<evidence type="ECO:0000256" key="9">
    <source>
        <dbReference type="NCBIfam" id="TIGR01128"/>
    </source>
</evidence>
<evidence type="ECO:0000256" key="7">
    <source>
        <dbReference type="ARBA" id="ARBA00034754"/>
    </source>
</evidence>
<dbReference type="InterPro" id="IPR008921">
    <property type="entry name" value="DNA_pol3_clamp-load_cplx_C"/>
</dbReference>
<evidence type="ECO:0000256" key="5">
    <source>
        <dbReference type="ARBA" id="ARBA00022705"/>
    </source>
</evidence>
<evidence type="ECO:0000256" key="1">
    <source>
        <dbReference type="ARBA" id="ARBA00012417"/>
    </source>
</evidence>
<evidence type="ECO:0000256" key="6">
    <source>
        <dbReference type="ARBA" id="ARBA00022932"/>
    </source>
</evidence>
<keyword evidence="4 12" id="KW-0548">Nucleotidyltransferase</keyword>
<dbReference type="Pfam" id="PF21694">
    <property type="entry name" value="DNA_pol3_delta_C"/>
    <property type="match status" value="1"/>
</dbReference>
<keyword evidence="6" id="KW-0239">DNA-directed DNA polymerase</keyword>
<evidence type="ECO:0000256" key="3">
    <source>
        <dbReference type="ARBA" id="ARBA00022679"/>
    </source>
</evidence>
<sequence length="350" mass="39244">MKLGSDQLASYLQRQLSLVYIISGDEPLQVSECADLVRKKAKEQGYAERIVYHVDNIFDWRELLGAANSLSLFSYKRIFEVRMPNGKPGESGKKALMEYMKAPSTDNLLLLITGRIEGQAQKSKWFKTLDKNGVFIPVWPIESNKLPGWIASRLKKDGFEITPDALILFSECIEGNLLAAFQEIEKLKLVAQGNIIDENIVRESVLDSARYDVFDLADAVLDGNIKTCMRILGVLKGESVEPPVVLWALVREIRLLSHLGHQLSKGLSQDAALSVSAKVVGFSPYLLKRRSRLIHKAIMRHSGKNLRSMLILAGQIDAQIKGLIKGDTWHNLRILSLTLAGEIFLNTRNY</sequence>
<dbReference type="EC" id="2.7.7.7" evidence="1 9"/>
<feature type="domain" description="DNA polymerase III delta N-terminal" evidence="10">
    <location>
        <begin position="20"/>
        <end position="136"/>
    </location>
</feature>
<dbReference type="AlphaFoldDB" id="A0AA90NKJ7"/>
<dbReference type="NCBIfam" id="TIGR01128">
    <property type="entry name" value="holA"/>
    <property type="match status" value="1"/>
</dbReference>
<evidence type="ECO:0000313" key="12">
    <source>
        <dbReference type="EMBL" id="MDP0588639.1"/>
    </source>
</evidence>
<feature type="domain" description="DNA polymerase III delta subunit-like C-terminal" evidence="11">
    <location>
        <begin position="212"/>
        <end position="321"/>
    </location>
</feature>
<dbReference type="Proteomes" id="UP001178148">
    <property type="component" value="Unassembled WGS sequence"/>
</dbReference>
<name>A0AA90NKJ7_9GAMM</name>